<comment type="caution">
    <text evidence="5">The sequence shown here is derived from an EMBL/GenBank/DDBJ whole genome shotgun (WGS) entry which is preliminary data.</text>
</comment>
<dbReference type="GO" id="GO:0016042">
    <property type="term" value="P:lipid catabolic process"/>
    <property type="evidence" value="ECO:0007669"/>
    <property type="project" value="UniProtKB-KW"/>
</dbReference>
<dbReference type="SUPFAM" id="SSF53474">
    <property type="entry name" value="alpha/beta-Hydrolases"/>
    <property type="match status" value="1"/>
</dbReference>
<proteinExistence type="predicted"/>
<sequence length="352" mass="38105">MELLPVAARWDPYAPHDNPQKRRLLISSFVPLHTENQTCLYGEETIPYMPSKTTQVFGAQAVAMGLPRTIFQDFTMKVCKLPDEKALNSDTYLSPFPVVIFSPGRGVTRLMYSAMAMTLASHGYIVMTVDHAYDAAVIEFPDGSSVTGVIGEGTPAELEKSVEVRQEDIAFILNQLERVTTAEALTSYRKVDRIVVFGHSIGGATAVSSLFADDRVAGAVNLDGDMLGPVVADGVDKPLFLVEKPHSRDQGPSWNQTWGNSHGPGLMMEINGTTHQSFLDLPLLVALEGIPDASKPIVEAAIGTIDGRLMATIMSRLFAAVLEFVLGGGEDQLCQASNRPEIKILEAKGVCL</sequence>
<reference evidence="5 6" key="1">
    <citation type="journal article" date="2018" name="PLoS Pathog.">
        <title>Evolution of structural diversity of trichothecenes, a family of toxins produced by plant pathogenic and entomopathogenic fungi.</title>
        <authorList>
            <person name="Proctor R.H."/>
            <person name="McCormick S.P."/>
            <person name="Kim H.S."/>
            <person name="Cardoza R.E."/>
            <person name="Stanley A.M."/>
            <person name="Lindo L."/>
            <person name="Kelly A."/>
            <person name="Brown D.W."/>
            <person name="Lee T."/>
            <person name="Vaughan M.M."/>
            <person name="Alexander N.J."/>
            <person name="Busman M."/>
            <person name="Gutierrez S."/>
        </authorList>
    </citation>
    <scope>NUCLEOTIDE SEQUENCE [LARGE SCALE GENOMIC DNA]</scope>
    <source>
        <strain evidence="5 6">NRRL 20695</strain>
    </source>
</reference>
<evidence type="ECO:0000313" key="6">
    <source>
        <dbReference type="Proteomes" id="UP000266234"/>
    </source>
</evidence>
<accession>A0A395T1G1</accession>
<dbReference type="EMBL" id="PXOG01000070">
    <property type="protein sequence ID" value="RGP78357.1"/>
    <property type="molecule type" value="Genomic_DNA"/>
</dbReference>
<dbReference type="PANTHER" id="PTHR10272">
    <property type="entry name" value="PLATELET-ACTIVATING FACTOR ACETYLHYDROLASE"/>
    <property type="match status" value="1"/>
</dbReference>
<evidence type="ECO:0000256" key="3">
    <source>
        <dbReference type="ARBA" id="ARBA00022963"/>
    </source>
</evidence>
<evidence type="ECO:0000313" key="5">
    <source>
        <dbReference type="EMBL" id="RGP78357.1"/>
    </source>
</evidence>
<dbReference type="OrthoDB" id="2363873at2759"/>
<keyword evidence="4" id="KW-0443">Lipid metabolism</keyword>
<dbReference type="Gene3D" id="3.40.50.1820">
    <property type="entry name" value="alpha/beta hydrolase"/>
    <property type="match status" value="1"/>
</dbReference>
<gene>
    <name evidence="5" type="ORF">FLONG3_3493</name>
</gene>
<dbReference type="Pfam" id="PF03403">
    <property type="entry name" value="PAF-AH_p_II"/>
    <property type="match status" value="1"/>
</dbReference>
<dbReference type="EC" id="3.1.1.47" evidence="1"/>
<keyword evidence="2" id="KW-0378">Hydrolase</keyword>
<evidence type="ECO:0000256" key="1">
    <source>
        <dbReference type="ARBA" id="ARBA00013201"/>
    </source>
</evidence>
<name>A0A395T1G1_9HYPO</name>
<dbReference type="Proteomes" id="UP000266234">
    <property type="component" value="Unassembled WGS sequence"/>
</dbReference>
<keyword evidence="6" id="KW-1185">Reference proteome</keyword>
<dbReference type="AlphaFoldDB" id="A0A395T1G1"/>
<dbReference type="PANTHER" id="PTHR10272:SF14">
    <property type="entry name" value="PAF ACETYLHYDROLASE FAMILY PROTEIN"/>
    <property type="match status" value="1"/>
</dbReference>
<evidence type="ECO:0000256" key="2">
    <source>
        <dbReference type="ARBA" id="ARBA00022801"/>
    </source>
</evidence>
<dbReference type="STRING" id="694270.A0A395T1G1"/>
<dbReference type="GO" id="GO:0003847">
    <property type="term" value="F:1-alkyl-2-acetylglycerophosphocholine esterase activity"/>
    <property type="evidence" value="ECO:0007669"/>
    <property type="project" value="UniProtKB-EC"/>
</dbReference>
<organism evidence="5 6">
    <name type="scientific">Fusarium longipes</name>
    <dbReference type="NCBI Taxonomy" id="694270"/>
    <lineage>
        <taxon>Eukaryota</taxon>
        <taxon>Fungi</taxon>
        <taxon>Dikarya</taxon>
        <taxon>Ascomycota</taxon>
        <taxon>Pezizomycotina</taxon>
        <taxon>Sordariomycetes</taxon>
        <taxon>Hypocreomycetidae</taxon>
        <taxon>Hypocreales</taxon>
        <taxon>Nectriaceae</taxon>
        <taxon>Fusarium</taxon>
    </lineage>
</organism>
<dbReference type="InterPro" id="IPR029058">
    <property type="entry name" value="AB_hydrolase_fold"/>
</dbReference>
<evidence type="ECO:0000256" key="4">
    <source>
        <dbReference type="ARBA" id="ARBA00023098"/>
    </source>
</evidence>
<keyword evidence="3" id="KW-0442">Lipid degradation</keyword>
<protein>
    <recommendedName>
        <fullName evidence="1">1-alkyl-2-acetylglycerophosphocholine esterase</fullName>
        <ecNumber evidence="1">3.1.1.47</ecNumber>
    </recommendedName>
</protein>